<sequence>MAKAFVIAAPWSNSGKTTFTLALCRLFKGQGLNVQPFKCGPDYIDTLHHSRAAGTPSINLDTVMMSEEHVQELFTDYTSRADVAIVEGVMGLFDGAVKGKGSSAEIAKLLDLPVILVMNASSMAYSVAPILHGLKTFDPKVKIAGVVFNFVRTESHYTFLKEACEDVGLKALGYLPPNEEIKIPSRHLGLFIEDSFEHTIDRAAKHVEAHIAVEQLLSCGKDIAVATKPRKTTLQKKYRIAVARDEVFSFTYFQNLKKFEDLGEIIWFSPLRDTTLPEADILYLAGGYPELHLEALSGNKVMKEAIAAFAAKGGKIIAECGGMMYLGKSITNEQGGTYAMTGVFDFSTSMENKKLTLGYRMVSFDKLNLSGHEFRYSSLIHHQEPPAVAQVYSASGIEVNTRLYRYKNVIASYIHFYWAEGNQLEQILDHLA</sequence>
<evidence type="ECO:0000313" key="11">
    <source>
        <dbReference type="EMBL" id="RDV11347.1"/>
    </source>
</evidence>
<keyword evidence="7 8" id="KW-0315">Glutamine amidotransferase</keyword>
<gene>
    <name evidence="8" type="primary">cbiA</name>
    <name evidence="11" type="ORF">DXT99_24925</name>
</gene>
<evidence type="ECO:0000256" key="2">
    <source>
        <dbReference type="ARBA" id="ARBA00022573"/>
    </source>
</evidence>
<evidence type="ECO:0000256" key="7">
    <source>
        <dbReference type="ARBA" id="ARBA00022962"/>
    </source>
</evidence>
<evidence type="ECO:0000259" key="9">
    <source>
        <dbReference type="Pfam" id="PF01656"/>
    </source>
</evidence>
<keyword evidence="3 8" id="KW-0436">Ligase</keyword>
<dbReference type="AlphaFoldDB" id="A0A3D8L2A0"/>
<evidence type="ECO:0000256" key="4">
    <source>
        <dbReference type="ARBA" id="ARBA00022741"/>
    </source>
</evidence>
<evidence type="ECO:0000256" key="5">
    <source>
        <dbReference type="ARBA" id="ARBA00022840"/>
    </source>
</evidence>
<dbReference type="NCBIfam" id="TIGR00379">
    <property type="entry name" value="cobB"/>
    <property type="match status" value="1"/>
</dbReference>
<keyword evidence="4 8" id="KW-0547">Nucleotide-binding</keyword>
<comment type="miscellaneous">
    <text evidence="8">The a and c carboxylates of cobyrinate are activated for nucleophilic attack via formation of a phosphorylated intermediate by ATP. CbiA catalyzes first the amidation of the c-carboxylate, and then that of the a-carboxylate.</text>
</comment>
<dbReference type="EC" id="6.3.5.11" evidence="8"/>
<dbReference type="EMBL" id="QRGR01000043">
    <property type="protein sequence ID" value="RDV11347.1"/>
    <property type="molecule type" value="Genomic_DNA"/>
</dbReference>
<dbReference type="Pfam" id="PF07685">
    <property type="entry name" value="GATase_3"/>
    <property type="match status" value="1"/>
</dbReference>
<dbReference type="InterPro" id="IPR029062">
    <property type="entry name" value="Class_I_gatase-like"/>
</dbReference>
<reference evidence="12" key="1">
    <citation type="submission" date="2018-08" db="EMBL/GenBank/DDBJ databases">
        <authorList>
            <person name="Liu Z.-W."/>
            <person name="Du Z.-J."/>
        </authorList>
    </citation>
    <scope>NUCLEOTIDE SEQUENCE [LARGE SCALE GENOMIC DNA]</scope>
    <source>
        <strain evidence="12">H4X</strain>
    </source>
</reference>
<keyword evidence="12" id="KW-1185">Reference proteome</keyword>
<dbReference type="CDD" id="cd03130">
    <property type="entry name" value="GATase1_CobB"/>
    <property type="match status" value="1"/>
</dbReference>
<evidence type="ECO:0000313" key="12">
    <source>
        <dbReference type="Proteomes" id="UP000256708"/>
    </source>
</evidence>
<dbReference type="OrthoDB" id="9764035at2"/>
<dbReference type="SUPFAM" id="SSF52317">
    <property type="entry name" value="Class I glutamine amidotransferase-like"/>
    <property type="match status" value="1"/>
</dbReference>
<dbReference type="RefSeq" id="WP_115568310.1">
    <property type="nucleotide sequence ID" value="NZ_QRGR01000043.1"/>
</dbReference>
<dbReference type="PROSITE" id="PS51274">
    <property type="entry name" value="GATASE_COBBQ"/>
    <property type="match status" value="1"/>
</dbReference>
<dbReference type="GO" id="GO:0005524">
    <property type="term" value="F:ATP binding"/>
    <property type="evidence" value="ECO:0007669"/>
    <property type="project" value="UniProtKB-UniRule"/>
</dbReference>
<comment type="domain">
    <text evidence="8">Comprises of two domains. The C-terminal domain contains the binding site for glutamine and catalyzes the hydrolysis of this substrate to glutamate and ammonia. The N-terminal domain is anticipated to bind ATP and cobyrinate and catalyzes the ultimate synthesis of the diamide product. The ammonia produced via the glutaminase domain is probably translocated to the adjacent domain via a molecular tunnel, where it reacts with an activated intermediate.</text>
</comment>
<dbReference type="GO" id="GO:0009236">
    <property type="term" value="P:cobalamin biosynthetic process"/>
    <property type="evidence" value="ECO:0007669"/>
    <property type="project" value="UniProtKB-UniRule"/>
</dbReference>
<keyword evidence="2 8" id="KW-0169">Cobalamin biosynthesis</keyword>
<dbReference type="PANTHER" id="PTHR43873">
    <property type="entry name" value="COBYRINATE A,C-DIAMIDE SYNTHASE"/>
    <property type="match status" value="1"/>
</dbReference>
<evidence type="ECO:0000256" key="3">
    <source>
        <dbReference type="ARBA" id="ARBA00022598"/>
    </source>
</evidence>
<dbReference type="InterPro" id="IPR011698">
    <property type="entry name" value="GATase_3"/>
</dbReference>
<dbReference type="UniPathway" id="UPA00148">
    <property type="reaction ID" value="UER00231"/>
</dbReference>
<dbReference type="InterPro" id="IPR027417">
    <property type="entry name" value="P-loop_NTPase"/>
</dbReference>
<evidence type="ECO:0000259" key="10">
    <source>
        <dbReference type="Pfam" id="PF07685"/>
    </source>
</evidence>
<keyword evidence="5 8" id="KW-0067">ATP-binding</keyword>
<dbReference type="Pfam" id="PF01656">
    <property type="entry name" value="CbiA"/>
    <property type="match status" value="1"/>
</dbReference>
<dbReference type="NCBIfam" id="NF002204">
    <property type="entry name" value="PRK01077.1"/>
    <property type="match status" value="1"/>
</dbReference>
<evidence type="ECO:0000256" key="1">
    <source>
        <dbReference type="ARBA" id="ARBA00001946"/>
    </source>
</evidence>
<feature type="active site" description="Nucleophile" evidence="8">
    <location>
        <position position="320"/>
    </location>
</feature>
<dbReference type="Gene3D" id="3.40.50.880">
    <property type="match status" value="1"/>
</dbReference>
<name>A0A3D8L2A0_9BACT</name>
<dbReference type="SUPFAM" id="SSF52540">
    <property type="entry name" value="P-loop containing nucleoside triphosphate hydrolases"/>
    <property type="match status" value="1"/>
</dbReference>
<dbReference type="Gene3D" id="3.40.50.300">
    <property type="entry name" value="P-loop containing nucleotide triphosphate hydrolases"/>
    <property type="match status" value="1"/>
</dbReference>
<comment type="similarity">
    <text evidence="8">Belongs to the CobB/CbiA family.</text>
</comment>
<feature type="domain" description="CobQ/CobB/MinD/ParA nucleotide binding" evidence="9">
    <location>
        <begin position="6"/>
        <end position="188"/>
    </location>
</feature>
<keyword evidence="6 8" id="KW-0460">Magnesium</keyword>
<dbReference type="HAMAP" id="MF_00027">
    <property type="entry name" value="CobB_CbiA"/>
    <property type="match status" value="1"/>
</dbReference>
<proteinExistence type="inferred from homology"/>
<dbReference type="GO" id="GO:0042242">
    <property type="term" value="F:cobyrinic acid a,c-diamide synthase activity"/>
    <property type="evidence" value="ECO:0007669"/>
    <property type="project" value="UniProtKB-UniRule"/>
</dbReference>
<comment type="cofactor">
    <cofactor evidence="1 8">
        <name>Mg(2+)</name>
        <dbReference type="ChEBI" id="CHEBI:18420"/>
    </cofactor>
</comment>
<feature type="site" description="Increases nucleophilicity of active site Cys" evidence="8">
    <location>
        <position position="415"/>
    </location>
</feature>
<organism evidence="11 12">
    <name type="scientific">Pontibacter diazotrophicus</name>
    <dbReference type="NCBI Taxonomy" id="1400979"/>
    <lineage>
        <taxon>Bacteria</taxon>
        <taxon>Pseudomonadati</taxon>
        <taxon>Bacteroidota</taxon>
        <taxon>Cytophagia</taxon>
        <taxon>Cytophagales</taxon>
        <taxon>Hymenobacteraceae</taxon>
        <taxon>Pontibacter</taxon>
    </lineage>
</organism>
<dbReference type="CDD" id="cd05388">
    <property type="entry name" value="CobB_N"/>
    <property type="match status" value="1"/>
</dbReference>
<comment type="pathway">
    <text evidence="8">Cofactor biosynthesis; adenosylcobalamin biosynthesis; cob(II)yrinate a,c-diamide from sirohydrochlorin (anaerobic route): step 10/10.</text>
</comment>
<evidence type="ECO:0000256" key="8">
    <source>
        <dbReference type="HAMAP-Rule" id="MF_00027"/>
    </source>
</evidence>
<accession>A0A3D8L2A0</accession>
<comment type="function">
    <text evidence="8">Catalyzes the ATP-dependent amidation of the two carboxylate groups at positions a and c of cobyrinate, using either L-glutamine or ammonia as the nitrogen source.</text>
</comment>
<evidence type="ECO:0000256" key="6">
    <source>
        <dbReference type="ARBA" id="ARBA00022842"/>
    </source>
</evidence>
<comment type="catalytic activity">
    <reaction evidence="8">
        <text>cob(II)yrinate + 2 L-glutamine + 2 ATP + 2 H2O = cob(II)yrinate a,c diamide + 2 L-glutamate + 2 ADP + 2 phosphate + 2 H(+)</text>
        <dbReference type="Rhea" id="RHEA:26289"/>
        <dbReference type="ChEBI" id="CHEBI:15377"/>
        <dbReference type="ChEBI" id="CHEBI:15378"/>
        <dbReference type="ChEBI" id="CHEBI:29985"/>
        <dbReference type="ChEBI" id="CHEBI:30616"/>
        <dbReference type="ChEBI" id="CHEBI:43474"/>
        <dbReference type="ChEBI" id="CHEBI:58359"/>
        <dbReference type="ChEBI" id="CHEBI:58537"/>
        <dbReference type="ChEBI" id="CHEBI:58894"/>
        <dbReference type="ChEBI" id="CHEBI:456216"/>
        <dbReference type="EC" id="6.3.5.11"/>
    </reaction>
</comment>
<dbReference type="Proteomes" id="UP000256708">
    <property type="component" value="Unassembled WGS sequence"/>
</dbReference>
<dbReference type="InterPro" id="IPR002586">
    <property type="entry name" value="CobQ/CobB/MinD/ParA_Nub-bd_dom"/>
</dbReference>
<protein>
    <recommendedName>
        <fullName evidence="8">Cobyrinate a,c-diamide synthase</fullName>
        <ecNumber evidence="8">6.3.5.11</ecNumber>
    </recommendedName>
    <alternativeName>
        <fullName evidence="8">Cobyrinic acid a,c-diamide synthetase</fullName>
    </alternativeName>
</protein>
<dbReference type="InterPro" id="IPR004484">
    <property type="entry name" value="CbiA/CobB_synth"/>
</dbReference>
<feature type="domain" description="CobB/CobQ-like glutamine amidotransferase" evidence="10">
    <location>
        <begin position="239"/>
        <end position="422"/>
    </location>
</feature>
<dbReference type="PANTHER" id="PTHR43873:SF1">
    <property type="entry name" value="COBYRINATE A,C-DIAMIDE SYNTHASE"/>
    <property type="match status" value="1"/>
</dbReference>
<comment type="caution">
    <text evidence="11">The sequence shown here is derived from an EMBL/GenBank/DDBJ whole genome shotgun (WGS) entry which is preliminary data.</text>
</comment>